<name>W0V6L1_9BURK</name>
<sequence length="304" mass="33048">MSTRRDFTFTLMRSAAGAALAPLAGCATTQRPTSMTAIDCHAHVFLHSLPMPDPRRAPAGYDATPETYLGLLDAHGMSHGVLVQPSFLGLDNSYLLSVLRAHPDRLRGIAVVAPGVTPQQLDDLQHAGVVGIRLNLVGLPTPDFSSPGWSALLRELAARDWQVEVHQLAQELKPVLDPLLAAGLKVVVDHFGRPGAALGVDDPGFRYLLSLGPSRRVWVKLSGAYRNGPHGRGEETARAAMPLLLSAFGVQRLMWGSDWPHTLFEKAAHYGAEKKLLEAWLPDREQRQAVLSDTPARLFRFTAA</sequence>
<dbReference type="eggNOG" id="COG3618">
    <property type="taxonomic scope" value="Bacteria"/>
</dbReference>
<evidence type="ECO:0000313" key="3">
    <source>
        <dbReference type="Proteomes" id="UP000027604"/>
    </source>
</evidence>
<dbReference type="RefSeq" id="WP_038494807.1">
    <property type="nucleotide sequence ID" value="NZ_BCTH01000072.1"/>
</dbReference>
<dbReference type="OrthoDB" id="9787654at2"/>
<dbReference type="InterPro" id="IPR032466">
    <property type="entry name" value="Metal_Hydrolase"/>
</dbReference>
<dbReference type="InterPro" id="IPR052358">
    <property type="entry name" value="Aro_Compnd_Degr_Hydrolases"/>
</dbReference>
<protein>
    <submittedName>
        <fullName evidence="2">2-pyrone-4,6-dicarboxylic acid hydrolase, putative</fullName>
    </submittedName>
</protein>
<gene>
    <name evidence="2" type="ORF">GJA_3837</name>
</gene>
<dbReference type="KEGG" id="jag:GJA_3837"/>
<dbReference type="PATRIC" id="fig|1349767.4.peg.426"/>
<dbReference type="PANTHER" id="PTHR35563:SF2">
    <property type="entry name" value="BARREL METAL-DEPENDENT HYDROLASE, PUTATIVE (AFU_ORTHOLOGUE AFUA_1G16240)-RELATED"/>
    <property type="match status" value="1"/>
</dbReference>
<dbReference type="Pfam" id="PF04909">
    <property type="entry name" value="Amidohydro_2"/>
    <property type="match status" value="1"/>
</dbReference>
<dbReference type="EMBL" id="HG322949">
    <property type="protein sequence ID" value="CDG84449.1"/>
    <property type="molecule type" value="Genomic_DNA"/>
</dbReference>
<reference evidence="2 3" key="1">
    <citation type="journal article" date="2015" name="Genome Announc.">
        <title>Genome Sequence of Mushroom Soft-Rot Pathogen Janthinobacterium agaricidamnosum.</title>
        <authorList>
            <person name="Graupner K."/>
            <person name="Lackner G."/>
            <person name="Hertweck C."/>
        </authorList>
    </citation>
    <scope>NUCLEOTIDE SEQUENCE [LARGE SCALE GENOMIC DNA]</scope>
    <source>
        <strain evidence="3">NBRC 102515 / DSM 9628</strain>
    </source>
</reference>
<dbReference type="GO" id="GO:0016787">
    <property type="term" value="F:hydrolase activity"/>
    <property type="evidence" value="ECO:0007669"/>
    <property type="project" value="UniProtKB-KW"/>
</dbReference>
<organism evidence="2 3">
    <name type="scientific">Janthinobacterium agaricidamnosum NBRC 102515 = DSM 9628</name>
    <dbReference type="NCBI Taxonomy" id="1349767"/>
    <lineage>
        <taxon>Bacteria</taxon>
        <taxon>Pseudomonadati</taxon>
        <taxon>Pseudomonadota</taxon>
        <taxon>Betaproteobacteria</taxon>
        <taxon>Burkholderiales</taxon>
        <taxon>Oxalobacteraceae</taxon>
        <taxon>Janthinobacterium</taxon>
    </lineage>
</organism>
<evidence type="ECO:0000313" key="2">
    <source>
        <dbReference type="EMBL" id="CDG84449.1"/>
    </source>
</evidence>
<keyword evidence="3" id="KW-1185">Reference proteome</keyword>
<accession>W0V6L1</accession>
<dbReference type="Proteomes" id="UP000027604">
    <property type="component" value="Chromosome I"/>
</dbReference>
<dbReference type="HOGENOM" id="CLU_064039_2_0_4"/>
<dbReference type="SUPFAM" id="SSF51556">
    <property type="entry name" value="Metallo-dependent hydrolases"/>
    <property type="match status" value="1"/>
</dbReference>
<keyword evidence="2" id="KW-0378">Hydrolase</keyword>
<evidence type="ECO:0000259" key="1">
    <source>
        <dbReference type="Pfam" id="PF04909"/>
    </source>
</evidence>
<dbReference type="Gene3D" id="3.20.20.140">
    <property type="entry name" value="Metal-dependent hydrolases"/>
    <property type="match status" value="1"/>
</dbReference>
<dbReference type="InterPro" id="IPR006680">
    <property type="entry name" value="Amidohydro-rel"/>
</dbReference>
<dbReference type="PANTHER" id="PTHR35563">
    <property type="entry name" value="BARREL METAL-DEPENDENT HYDROLASE, PUTATIVE (AFU_ORTHOLOGUE AFUA_1G16240)-RELATED"/>
    <property type="match status" value="1"/>
</dbReference>
<dbReference type="STRING" id="1349767.GJA_3837"/>
<feature type="domain" description="Amidohydrolase-related" evidence="1">
    <location>
        <begin position="38"/>
        <end position="301"/>
    </location>
</feature>
<dbReference type="AlphaFoldDB" id="W0V6L1"/>
<proteinExistence type="predicted"/>